<dbReference type="CTD" id="115932428"/>
<dbReference type="EMBL" id="CT737400">
    <property type="status" value="NOT_ANNOTATED_CDS"/>
    <property type="molecule type" value="Genomic_DNA"/>
</dbReference>
<evidence type="ECO:0000313" key="3">
    <source>
        <dbReference type="Ensembl" id="ENSPTRP00000072194.1"/>
    </source>
</evidence>
<dbReference type="RefSeq" id="XP_016798412.1">
    <property type="nucleotide sequence ID" value="XM_016942923.2"/>
</dbReference>
<dbReference type="PANTHER" id="PTHR37876:SF1">
    <property type="entry name" value="SERINE_ARGININE REPETITIVE MATRIX PROTEIN 4-LIKE-RELATED"/>
    <property type="match status" value="1"/>
</dbReference>
<protein>
    <submittedName>
        <fullName evidence="2">Uncharacterized protein</fullName>
    </submittedName>
</protein>
<evidence type="ECO:0000256" key="1">
    <source>
        <dbReference type="SAM" id="MobiDB-lite"/>
    </source>
</evidence>
<sequence length="108" mass="12012">MAKVTSEPQKPNEDVDEQTPATSSTKGRKKGKTPRQRRSRSGVKGLKTTRKAKRPLRGSSSQKAGETNTPAGKPKKARGPILRGRYHRLKEKMKKEEADKEQSETSVL</sequence>
<dbReference type="Ensembl" id="ENSPTRT00000089842.1">
    <property type="protein sequence ID" value="ENSPTRP00000078409.1"/>
    <property type="gene ID" value="ENSPTRG00000043109.1"/>
</dbReference>
<dbReference type="Proteomes" id="UP000002277">
    <property type="component" value="Chromosome X"/>
</dbReference>
<dbReference type="KEGG" id="ptr:107966365"/>
<proteinExistence type="predicted"/>
<reference evidence="2" key="2">
    <citation type="submission" date="2025-05" db="UniProtKB">
        <authorList>
            <consortium name="Ensembl"/>
        </authorList>
    </citation>
    <scope>IDENTIFICATION</scope>
</reference>
<feature type="compositionally biased region" description="Basic and acidic residues" evidence="1">
    <location>
        <begin position="93"/>
        <end position="108"/>
    </location>
</feature>
<reference evidence="4 5" key="1">
    <citation type="journal article" date="2005" name="Nature">
        <title>Initial sequence of the chimpanzee genome and comparison with the human genome.</title>
        <authorList>
            <consortium name="Chimpanzee sequencing and analysis consortium"/>
        </authorList>
    </citation>
    <scope>NUCLEOTIDE SEQUENCE [LARGE SCALE GENOMIC DNA]</scope>
</reference>
<feature type="compositionally biased region" description="Basic residues" evidence="1">
    <location>
        <begin position="73"/>
        <end position="92"/>
    </location>
</feature>
<dbReference type="Bgee" id="ENSPTRG00000043109">
    <property type="expression patterns" value="Expressed in testis and 1 other cell type or tissue"/>
</dbReference>
<feature type="region of interest" description="Disordered" evidence="1">
    <location>
        <begin position="1"/>
        <end position="108"/>
    </location>
</feature>
<dbReference type="KEGG" id="ptr:129138617"/>
<dbReference type="Ensembl" id="ENSPTRT00000084900.1">
    <property type="protein sequence ID" value="ENSPTRP00000072194.1"/>
    <property type="gene ID" value="ENSPTRG00000051374.1"/>
</dbReference>
<dbReference type="GeneID" id="107966365"/>
<evidence type="ECO:0000313" key="5">
    <source>
        <dbReference type="Proteomes" id="UP000002277"/>
    </source>
</evidence>
<gene>
    <name evidence="4" type="primary">CXHXorf51A</name>
    <name evidence="3" type="synonym">CXHXorf51B</name>
</gene>
<keyword evidence="5" id="KW-1185">Reference proteome</keyword>
<dbReference type="AlphaFoldDB" id="A0A2I3RB50"/>
<dbReference type="InterPro" id="IPR040433">
    <property type="entry name" value="Spermatid_TP"/>
</dbReference>
<feature type="compositionally biased region" description="Basic residues" evidence="1">
    <location>
        <begin position="26"/>
        <end position="56"/>
    </location>
</feature>
<organism evidence="2 5">
    <name type="scientific">Pan troglodytes</name>
    <name type="common">Chimpanzee</name>
    <dbReference type="NCBI Taxonomy" id="9598"/>
    <lineage>
        <taxon>Eukaryota</taxon>
        <taxon>Metazoa</taxon>
        <taxon>Chordata</taxon>
        <taxon>Craniata</taxon>
        <taxon>Vertebrata</taxon>
        <taxon>Euteleostomi</taxon>
        <taxon>Mammalia</taxon>
        <taxon>Eutheria</taxon>
        <taxon>Euarchontoglires</taxon>
        <taxon>Primates</taxon>
        <taxon>Haplorrhini</taxon>
        <taxon>Catarrhini</taxon>
        <taxon>Hominidae</taxon>
        <taxon>Pan</taxon>
    </lineage>
</organism>
<accession>A0A2I3RB50</accession>
<dbReference type="OrthoDB" id="9538572at2759"/>
<dbReference type="Ensembl" id="ENSPTRT00000107071.1">
    <property type="protein sequence ID" value="ENSPTRP00000061850.1"/>
    <property type="gene ID" value="ENSPTRG00000048618.1"/>
</dbReference>
<feature type="compositionally biased region" description="Polar residues" evidence="1">
    <location>
        <begin position="58"/>
        <end position="70"/>
    </location>
</feature>
<accession>A0A2J8JDS0</accession>
<evidence type="ECO:0000313" key="4">
    <source>
        <dbReference type="Ensembl" id="ENSPTRP00000078409.1"/>
    </source>
</evidence>
<name>A0A2I3RB50_PANTR</name>
<dbReference type="PANTHER" id="PTHR37876">
    <property type="entry name" value="PROTEIN GAR2-LIKE"/>
    <property type="match status" value="1"/>
</dbReference>
<dbReference type="GeneTree" id="ENSGT01150000287101"/>
<evidence type="ECO:0000313" key="2">
    <source>
        <dbReference type="Ensembl" id="ENSPTRP00000061850.1"/>
    </source>
</evidence>